<proteinExistence type="predicted"/>
<organism evidence="2 3">
    <name type="scientific">Stephania japonica</name>
    <dbReference type="NCBI Taxonomy" id="461633"/>
    <lineage>
        <taxon>Eukaryota</taxon>
        <taxon>Viridiplantae</taxon>
        <taxon>Streptophyta</taxon>
        <taxon>Embryophyta</taxon>
        <taxon>Tracheophyta</taxon>
        <taxon>Spermatophyta</taxon>
        <taxon>Magnoliopsida</taxon>
        <taxon>Ranunculales</taxon>
        <taxon>Menispermaceae</taxon>
        <taxon>Menispermoideae</taxon>
        <taxon>Cissampelideae</taxon>
        <taxon>Stephania</taxon>
    </lineage>
</organism>
<reference evidence="2 3" key="1">
    <citation type="submission" date="2024-01" db="EMBL/GenBank/DDBJ databases">
        <title>Genome assemblies of Stephania.</title>
        <authorList>
            <person name="Yang L."/>
        </authorList>
    </citation>
    <scope>NUCLEOTIDE SEQUENCE [LARGE SCALE GENOMIC DNA]</scope>
    <source>
        <strain evidence="2">QJT</strain>
        <tissue evidence="2">Leaf</tissue>
    </source>
</reference>
<name>A0AAP0JBZ4_9MAGN</name>
<sequence>MSKVVVVLQWHHKVRATTSLPQPLLWAVGPYKGAPSSPERRREPHWEAPPPPSYRPSLHHRLNGGQPGGGGPLASHWRQGGGGCSPTQMKQGHEKFTRGFSSPGPSRGETTPGHAPGLN</sequence>
<dbReference type="Proteomes" id="UP001417504">
    <property type="component" value="Unassembled WGS sequence"/>
</dbReference>
<protein>
    <submittedName>
        <fullName evidence="2">Uncharacterized protein</fullName>
    </submittedName>
</protein>
<keyword evidence="3" id="KW-1185">Reference proteome</keyword>
<evidence type="ECO:0000313" key="3">
    <source>
        <dbReference type="Proteomes" id="UP001417504"/>
    </source>
</evidence>
<evidence type="ECO:0000256" key="1">
    <source>
        <dbReference type="SAM" id="MobiDB-lite"/>
    </source>
</evidence>
<dbReference type="EMBL" id="JBBNAE010000004">
    <property type="protein sequence ID" value="KAK9130158.1"/>
    <property type="molecule type" value="Genomic_DNA"/>
</dbReference>
<feature type="region of interest" description="Disordered" evidence="1">
    <location>
        <begin position="23"/>
        <end position="119"/>
    </location>
</feature>
<accession>A0AAP0JBZ4</accession>
<evidence type="ECO:0000313" key="2">
    <source>
        <dbReference type="EMBL" id="KAK9130158.1"/>
    </source>
</evidence>
<gene>
    <name evidence="2" type="ORF">Sjap_010645</name>
</gene>
<comment type="caution">
    <text evidence="2">The sequence shown here is derived from an EMBL/GenBank/DDBJ whole genome shotgun (WGS) entry which is preliminary data.</text>
</comment>
<dbReference type="AlphaFoldDB" id="A0AAP0JBZ4"/>